<dbReference type="AlphaFoldDB" id="A0A382RDZ0"/>
<organism evidence="1">
    <name type="scientific">marine metagenome</name>
    <dbReference type="NCBI Taxonomy" id="408172"/>
    <lineage>
        <taxon>unclassified sequences</taxon>
        <taxon>metagenomes</taxon>
        <taxon>ecological metagenomes</taxon>
    </lineage>
</organism>
<feature type="non-terminal residue" evidence="1">
    <location>
        <position position="47"/>
    </location>
</feature>
<dbReference type="EMBL" id="UINC01120706">
    <property type="protein sequence ID" value="SVC95347.1"/>
    <property type="molecule type" value="Genomic_DNA"/>
</dbReference>
<reference evidence="1" key="1">
    <citation type="submission" date="2018-05" db="EMBL/GenBank/DDBJ databases">
        <authorList>
            <person name="Lanie J.A."/>
            <person name="Ng W.-L."/>
            <person name="Kazmierczak K.M."/>
            <person name="Andrzejewski T.M."/>
            <person name="Davidsen T.M."/>
            <person name="Wayne K.J."/>
            <person name="Tettelin H."/>
            <person name="Glass J.I."/>
            <person name="Rusch D."/>
            <person name="Podicherti R."/>
            <person name="Tsui H.-C.T."/>
            <person name="Winkler M.E."/>
        </authorList>
    </citation>
    <scope>NUCLEOTIDE SEQUENCE</scope>
</reference>
<sequence>MLKWQIGGVTITQIVELTTASLGPHILPQATAAEMQAIPWIAPFVDE</sequence>
<accession>A0A382RDZ0</accession>
<name>A0A382RDZ0_9ZZZZ</name>
<gene>
    <name evidence="1" type="ORF">METZ01_LOCUS348201</name>
</gene>
<protein>
    <submittedName>
        <fullName evidence="1">Uncharacterized protein</fullName>
    </submittedName>
</protein>
<proteinExistence type="predicted"/>
<evidence type="ECO:0000313" key="1">
    <source>
        <dbReference type="EMBL" id="SVC95347.1"/>
    </source>
</evidence>